<keyword evidence="3" id="KW-1185">Reference proteome</keyword>
<accession>A0ABX9Q1V2</accession>
<gene>
    <name evidence="2" type="ORF">CKQ54_16690</name>
</gene>
<name>A0ABX9Q1V2_9GAMM</name>
<dbReference type="Proteomes" id="UP000284853">
    <property type="component" value="Unassembled WGS sequence"/>
</dbReference>
<organism evidence="2 3">
    <name type="scientific">Rahnella variigena</name>
    <dbReference type="NCBI Taxonomy" id="574964"/>
    <lineage>
        <taxon>Bacteria</taxon>
        <taxon>Pseudomonadati</taxon>
        <taxon>Pseudomonadota</taxon>
        <taxon>Gammaproteobacteria</taxon>
        <taxon>Enterobacterales</taxon>
        <taxon>Yersiniaceae</taxon>
        <taxon>Rahnella</taxon>
    </lineage>
</organism>
<protein>
    <submittedName>
        <fullName evidence="2">Uncharacterized protein</fullName>
    </submittedName>
</protein>
<reference evidence="2 3" key="1">
    <citation type="submission" date="2017-08" db="EMBL/GenBank/DDBJ databases">
        <title>Comparative genomics of bacteria isolated from necrotic lesions of AOD affected trees.</title>
        <authorList>
            <person name="Doonan J."/>
            <person name="Denman S."/>
            <person name="Mcdonald J.E."/>
        </authorList>
    </citation>
    <scope>NUCLEOTIDE SEQUENCE [LARGE SCALE GENOMIC DNA]</scope>
    <source>
        <strain evidence="2 3">CIP 105588</strain>
    </source>
</reference>
<evidence type="ECO:0000313" key="2">
    <source>
        <dbReference type="EMBL" id="RKF69913.1"/>
    </source>
</evidence>
<evidence type="ECO:0000256" key="1">
    <source>
        <dbReference type="SAM" id="MobiDB-lite"/>
    </source>
</evidence>
<dbReference type="EMBL" id="NSDJ01000001">
    <property type="protein sequence ID" value="RKF69913.1"/>
    <property type="molecule type" value="Genomic_DNA"/>
</dbReference>
<sequence>MSYIYAQFIKKETTMSEYTGVHREVMKDGAIKHVLIRDAAGNEQSIAAKDYISQGIEPDLNELPEVGTDSDFPVAGKG</sequence>
<feature type="region of interest" description="Disordered" evidence="1">
    <location>
        <begin position="59"/>
        <end position="78"/>
    </location>
</feature>
<proteinExistence type="predicted"/>
<evidence type="ECO:0000313" key="3">
    <source>
        <dbReference type="Proteomes" id="UP000284853"/>
    </source>
</evidence>
<comment type="caution">
    <text evidence="2">The sequence shown here is derived from an EMBL/GenBank/DDBJ whole genome shotgun (WGS) entry which is preliminary data.</text>
</comment>